<reference evidence="2 4" key="2">
    <citation type="submission" date="2018-03" db="EMBL/GenBank/DDBJ databases">
        <authorList>
            <person name="Fogelqvist J."/>
        </authorList>
    </citation>
    <scope>NUCLEOTIDE SEQUENCE [LARGE SCALE GENOMIC DNA]</scope>
</reference>
<keyword evidence="2" id="KW-0496">Mitochondrion</keyword>
<evidence type="ECO:0000313" key="2">
    <source>
        <dbReference type="EMBL" id="SPQ93597.1"/>
    </source>
</evidence>
<keyword evidence="3" id="KW-1185">Reference proteome</keyword>
<reference evidence="1 3" key="1">
    <citation type="submission" date="2015-02" db="EMBL/GenBank/DDBJ databases">
        <authorList>
            <person name="Chooi Y.-H."/>
        </authorList>
    </citation>
    <scope>NUCLEOTIDE SEQUENCE [LARGE SCALE GENOMIC DNA]</scope>
    <source>
        <strain evidence="1">E3</strain>
    </source>
</reference>
<organism evidence="1 3">
    <name type="scientific">Plasmodiophora brassicae</name>
    <name type="common">Clubroot disease agent</name>
    <dbReference type="NCBI Taxonomy" id="37360"/>
    <lineage>
        <taxon>Eukaryota</taxon>
        <taxon>Sar</taxon>
        <taxon>Rhizaria</taxon>
        <taxon>Endomyxa</taxon>
        <taxon>Phytomyxea</taxon>
        <taxon>Plasmodiophorida</taxon>
        <taxon>Plasmodiophoridae</taxon>
        <taxon>Plasmodiophora</taxon>
    </lineage>
</organism>
<gene>
    <name evidence="1" type="ORF">PBRA_002484</name>
    <name evidence="2" type="ORF">PLBR_LOCUS812</name>
</gene>
<dbReference type="AlphaFoldDB" id="A0A0G4J4E0"/>
<dbReference type="EMBL" id="CDSF01000122">
    <property type="protein sequence ID" value="CEP02219.1"/>
    <property type="molecule type" value="Genomic_DNA"/>
</dbReference>
<evidence type="ECO:0000313" key="1">
    <source>
        <dbReference type="EMBL" id="CEP02219.1"/>
    </source>
</evidence>
<proteinExistence type="predicted"/>
<geneLocation type="mitochondrion" evidence="2"/>
<dbReference type="EMBL" id="OVEO01000001">
    <property type="protein sequence ID" value="SPQ93597.1"/>
    <property type="molecule type" value="Genomic_DNA"/>
</dbReference>
<accession>A0A0G4J4E0</accession>
<evidence type="ECO:0000313" key="3">
    <source>
        <dbReference type="Proteomes" id="UP000039324"/>
    </source>
</evidence>
<name>A0A0G4J4E0_PLABS</name>
<dbReference type="Proteomes" id="UP000039324">
    <property type="component" value="Unassembled WGS sequence"/>
</dbReference>
<evidence type="ECO:0000313" key="4">
    <source>
        <dbReference type="Proteomes" id="UP000290189"/>
    </source>
</evidence>
<sequence length="255" mass="28359">MPSKCDIILNSPAPRTLVRKRPHASTVDATVAGLAGPSTTSSAASTEEEGVQELLVKVLQRLDNQATALQSIQNEQMSQRRLVTSMHKTYIANWTVPKDVISSIHQRADDQMMDPLRAKYMINPTQLAVTLASRGQCQLNNEVASTKHIFDKVAKVIADLICHSRHELKQKVVGSTKKNHGDAHNLPLKEFALYVFPPSPESPSANDAKIERAALLRAHRNKRTGFWQAIDKELDNLDDLRSSGPLRRHLCNGRH</sequence>
<protein>
    <submittedName>
        <fullName evidence="1">Uncharacterized protein</fullName>
    </submittedName>
</protein>
<dbReference type="Proteomes" id="UP000290189">
    <property type="component" value="Unassembled WGS sequence"/>
</dbReference>